<gene>
    <name evidence="3" type="ORF">TrLO_g373</name>
</gene>
<sequence>MLNSTCLFHQLVFVFFLLLNPSVSPFSTPSPIPKAESESSIKEASDFFISNYYPTSTPALYDLSSTQFSSDYAPLLTKRTFPSSLYFSSSIGLICGQTCLLSNKLDDLIRPKKSLEIYNEKMSYLGPKQRREFKGKSIYNIIPNLLPEYTVTTLISNLIIPPSFRRKGYAQNLLLQLESSSETDSMSLFVNSKNIPAISLYEKLGYVSAGKTEGNKEVYVKDDGEVGERDVEEVFMIKNFMKSGGI</sequence>
<comment type="caution">
    <text evidence="3">The sequence shown here is derived from an EMBL/GenBank/DDBJ whole genome shotgun (WGS) entry which is preliminary data.</text>
</comment>
<dbReference type="InterPro" id="IPR000182">
    <property type="entry name" value="GNAT_dom"/>
</dbReference>
<dbReference type="SUPFAM" id="SSF55729">
    <property type="entry name" value="Acyl-CoA N-acyltransferases (Nat)"/>
    <property type="match status" value="1"/>
</dbReference>
<name>A0A9W7CNU7_9STRA</name>
<organism evidence="3 4">
    <name type="scientific">Triparma laevis f. longispina</name>
    <dbReference type="NCBI Taxonomy" id="1714387"/>
    <lineage>
        <taxon>Eukaryota</taxon>
        <taxon>Sar</taxon>
        <taxon>Stramenopiles</taxon>
        <taxon>Ochrophyta</taxon>
        <taxon>Bolidophyceae</taxon>
        <taxon>Parmales</taxon>
        <taxon>Triparmaceae</taxon>
        <taxon>Triparma</taxon>
    </lineage>
</organism>
<dbReference type="GO" id="GO:0016747">
    <property type="term" value="F:acyltransferase activity, transferring groups other than amino-acyl groups"/>
    <property type="evidence" value="ECO:0007669"/>
    <property type="project" value="InterPro"/>
</dbReference>
<evidence type="ECO:0000313" key="3">
    <source>
        <dbReference type="EMBL" id="GMI08204.1"/>
    </source>
</evidence>
<dbReference type="PROSITE" id="PS51186">
    <property type="entry name" value="GNAT"/>
    <property type="match status" value="1"/>
</dbReference>
<keyword evidence="1" id="KW-0732">Signal</keyword>
<dbReference type="InterPro" id="IPR013653">
    <property type="entry name" value="GCN5-like_dom"/>
</dbReference>
<dbReference type="AlphaFoldDB" id="A0A9W7CNU7"/>
<evidence type="ECO:0000313" key="4">
    <source>
        <dbReference type="Proteomes" id="UP001165122"/>
    </source>
</evidence>
<dbReference type="Pfam" id="PF08445">
    <property type="entry name" value="FR47"/>
    <property type="match status" value="1"/>
</dbReference>
<feature type="chain" id="PRO_5040891737" description="N-acetyltransferase domain-containing protein" evidence="1">
    <location>
        <begin position="26"/>
        <end position="246"/>
    </location>
</feature>
<dbReference type="Proteomes" id="UP001165122">
    <property type="component" value="Unassembled WGS sequence"/>
</dbReference>
<feature type="domain" description="N-acetyltransferase" evidence="2">
    <location>
        <begin position="47"/>
        <end position="225"/>
    </location>
</feature>
<proteinExistence type="predicted"/>
<dbReference type="InterPro" id="IPR016181">
    <property type="entry name" value="Acyl_CoA_acyltransferase"/>
</dbReference>
<feature type="signal peptide" evidence="1">
    <location>
        <begin position="1"/>
        <end position="25"/>
    </location>
</feature>
<dbReference type="OrthoDB" id="249099at2759"/>
<reference evidence="4" key="1">
    <citation type="journal article" date="2023" name="Commun. Biol.">
        <title>Genome analysis of Parmales, the sister group of diatoms, reveals the evolutionary specialization of diatoms from phago-mixotrophs to photoautotrophs.</title>
        <authorList>
            <person name="Ban H."/>
            <person name="Sato S."/>
            <person name="Yoshikawa S."/>
            <person name="Yamada K."/>
            <person name="Nakamura Y."/>
            <person name="Ichinomiya M."/>
            <person name="Sato N."/>
            <person name="Blanc-Mathieu R."/>
            <person name="Endo H."/>
            <person name="Kuwata A."/>
            <person name="Ogata H."/>
        </authorList>
    </citation>
    <scope>NUCLEOTIDE SEQUENCE [LARGE SCALE GENOMIC DNA]</scope>
    <source>
        <strain evidence="4">NIES 3700</strain>
    </source>
</reference>
<dbReference type="Gene3D" id="3.40.630.30">
    <property type="match status" value="1"/>
</dbReference>
<keyword evidence="4" id="KW-1185">Reference proteome</keyword>
<protein>
    <recommendedName>
        <fullName evidence="2">N-acetyltransferase domain-containing protein</fullName>
    </recommendedName>
</protein>
<dbReference type="EMBL" id="BRXW01000121">
    <property type="protein sequence ID" value="GMI08204.1"/>
    <property type="molecule type" value="Genomic_DNA"/>
</dbReference>
<accession>A0A9W7CNU7</accession>
<evidence type="ECO:0000256" key="1">
    <source>
        <dbReference type="SAM" id="SignalP"/>
    </source>
</evidence>
<evidence type="ECO:0000259" key="2">
    <source>
        <dbReference type="PROSITE" id="PS51186"/>
    </source>
</evidence>